<proteinExistence type="predicted"/>
<protein>
    <recommendedName>
        <fullName evidence="3">F-box domain-containing protein</fullName>
    </recommendedName>
</protein>
<sequence>MDIPPEEEAAYQKVLAIDIARRVILEELAQIDRSRAEAYADYCRLKNQRLSPILSTPPAEILHRIFTIVFYDALMQERPLVALGLSHVCAHWRKLALDFTTIWTVIDTHFVPELVEMFLQRSQQQPLDIWISASNPKPLSEGAGLMVVQEIARWRRLVIVKNFCLAQNLLLLRDESAPLLEEIHITSLHNRTWAGIEEEPVQGIFLGGVPRLQRIQFYGIVLPNLWPPLVHLTALKIGGMHETTQRLSHVRFHSLVGSLPALTHLVVHGEPIWHTERYNEGFIFPSLLVLELGLSIEYYNSNPGHLSFPTFWLHSIAPVLESLHLFYYYSSGAIRPEIVATANFTPHSSTPAFPALKSLAITGTKVYCRMLPEEYFHALAVFFPNIRHLTSINYHNTILEMLRETDLWPDDMLLTLYNDVDSDPLDVIAVQNMLGTRRARGRAIPRLGVSQTTPLEVLDSLRNEGDIELLLLESAPVPKWPGFDDLGTFFMDSLRIDDWARAQKIS</sequence>
<reference evidence="1" key="2">
    <citation type="submission" date="2021-10" db="EMBL/GenBank/DDBJ databases">
        <title>Phylogenomics reveals ancestral predisposition of the termite-cultivated fungus Termitomyces towards a domesticated lifestyle.</title>
        <authorList>
            <person name="Auxier B."/>
            <person name="Grum-Grzhimaylo A."/>
            <person name="Cardenas M.E."/>
            <person name="Lodge J.D."/>
            <person name="Laessoe T."/>
            <person name="Pedersen O."/>
            <person name="Smith M.E."/>
            <person name="Kuyper T.W."/>
            <person name="Franco-Molano E.A."/>
            <person name="Baroni T.J."/>
            <person name="Aanen D.K."/>
        </authorList>
    </citation>
    <scope>NUCLEOTIDE SEQUENCE</scope>
    <source>
        <strain evidence="1">D49</strain>
    </source>
</reference>
<dbReference type="Proteomes" id="UP000717328">
    <property type="component" value="Unassembled WGS sequence"/>
</dbReference>
<organism evidence="1 2">
    <name type="scientific">Sphagnurus paluster</name>
    <dbReference type="NCBI Taxonomy" id="117069"/>
    <lineage>
        <taxon>Eukaryota</taxon>
        <taxon>Fungi</taxon>
        <taxon>Dikarya</taxon>
        <taxon>Basidiomycota</taxon>
        <taxon>Agaricomycotina</taxon>
        <taxon>Agaricomycetes</taxon>
        <taxon>Agaricomycetidae</taxon>
        <taxon>Agaricales</taxon>
        <taxon>Tricholomatineae</taxon>
        <taxon>Lyophyllaceae</taxon>
        <taxon>Sphagnurus</taxon>
    </lineage>
</organism>
<evidence type="ECO:0000313" key="1">
    <source>
        <dbReference type="EMBL" id="KAG5637802.1"/>
    </source>
</evidence>
<dbReference type="OrthoDB" id="2830556at2759"/>
<dbReference type="EMBL" id="JABCKI010005802">
    <property type="protein sequence ID" value="KAG5637802.1"/>
    <property type="molecule type" value="Genomic_DNA"/>
</dbReference>
<comment type="caution">
    <text evidence="1">The sequence shown here is derived from an EMBL/GenBank/DDBJ whole genome shotgun (WGS) entry which is preliminary data.</text>
</comment>
<accession>A0A9P7FSJ6</accession>
<name>A0A9P7FSJ6_9AGAR</name>
<gene>
    <name evidence="1" type="ORF">H0H81_003134</name>
</gene>
<dbReference type="AlphaFoldDB" id="A0A9P7FSJ6"/>
<reference evidence="1" key="1">
    <citation type="submission" date="2021-02" db="EMBL/GenBank/DDBJ databases">
        <authorList>
            <person name="Nieuwenhuis M."/>
            <person name="Van De Peppel L.J.J."/>
        </authorList>
    </citation>
    <scope>NUCLEOTIDE SEQUENCE</scope>
    <source>
        <strain evidence="1">D49</strain>
    </source>
</reference>
<evidence type="ECO:0008006" key="3">
    <source>
        <dbReference type="Google" id="ProtNLM"/>
    </source>
</evidence>
<keyword evidence="2" id="KW-1185">Reference proteome</keyword>
<evidence type="ECO:0000313" key="2">
    <source>
        <dbReference type="Proteomes" id="UP000717328"/>
    </source>
</evidence>